<keyword evidence="2" id="KW-1185">Reference proteome</keyword>
<dbReference type="AlphaFoldDB" id="A0A3P3R929"/>
<evidence type="ECO:0000313" key="1">
    <source>
        <dbReference type="EMBL" id="RRJ29967.1"/>
    </source>
</evidence>
<gene>
    <name evidence="1" type="ORF">EIK79_11495</name>
</gene>
<dbReference type="Proteomes" id="UP000282322">
    <property type="component" value="Unassembled WGS sequence"/>
</dbReference>
<name>A0A3P3R929_9EURY</name>
<comment type="caution">
    <text evidence="1">The sequence shown here is derived from an EMBL/GenBank/DDBJ whole genome shotgun (WGS) entry which is preliminary data.</text>
</comment>
<reference evidence="1 2" key="1">
    <citation type="submission" date="2018-11" db="EMBL/GenBank/DDBJ databases">
        <title>Taxonoimc description of Halomarina strain SPP-AMP-1.</title>
        <authorList>
            <person name="Pal Y."/>
            <person name="Srinivasana K."/>
            <person name="Verma A."/>
            <person name="Kumar P."/>
        </authorList>
    </citation>
    <scope>NUCLEOTIDE SEQUENCE [LARGE SCALE GENOMIC DNA]</scope>
    <source>
        <strain evidence="1 2">SPP-AMP-1</strain>
    </source>
</reference>
<organism evidence="1 2">
    <name type="scientific">Halocatena pleomorpha</name>
    <dbReference type="NCBI Taxonomy" id="1785090"/>
    <lineage>
        <taxon>Archaea</taxon>
        <taxon>Methanobacteriati</taxon>
        <taxon>Methanobacteriota</taxon>
        <taxon>Stenosarchaea group</taxon>
        <taxon>Halobacteria</taxon>
        <taxon>Halobacteriales</taxon>
        <taxon>Natronomonadaceae</taxon>
        <taxon>Halocatena</taxon>
    </lineage>
</organism>
<sequence length="93" mass="10211">MHWNRLALALTRLLLAGGAASPGPSIEAPPTGGETQTVTVTRVVDRDTIEVQSTNRTTDTIRLLGWIRPKQIPRTKTCRSLLFQKQLRTATGC</sequence>
<dbReference type="RefSeq" id="WP_124955265.1">
    <property type="nucleotide sequence ID" value="NZ_RRCH01000024.1"/>
</dbReference>
<protein>
    <submittedName>
        <fullName evidence="1">Uncharacterized protein</fullName>
    </submittedName>
</protein>
<evidence type="ECO:0000313" key="2">
    <source>
        <dbReference type="Proteomes" id="UP000282322"/>
    </source>
</evidence>
<proteinExistence type="predicted"/>
<dbReference type="EMBL" id="RRCH01000024">
    <property type="protein sequence ID" value="RRJ29967.1"/>
    <property type="molecule type" value="Genomic_DNA"/>
</dbReference>
<accession>A0A3P3R929</accession>